<feature type="transmembrane region" description="Helical" evidence="1">
    <location>
        <begin position="7"/>
        <end position="28"/>
    </location>
</feature>
<dbReference type="NCBIfam" id="NF037970">
    <property type="entry name" value="vanZ_1"/>
    <property type="match status" value="1"/>
</dbReference>
<keyword evidence="1" id="KW-0812">Transmembrane</keyword>
<sequence length="113" mass="13161">MTLKEKLILWLPVILWGGVIFFFSSMAINRPAPFSWLDFIFKKSCHVGEYAIFYWLVWRTNKSFKLSLLAVVLFALSDEWHQTFVPGREGTLRDVGFDTIGGLFGWLQIKKNL</sequence>
<proteinExistence type="predicted"/>
<accession>A0A1J5AZ69</accession>
<dbReference type="AlphaFoldDB" id="A0A1J5AZ69"/>
<organism evidence="3 4">
    <name type="scientific">Candidatus Beckwithbacteria bacterium CG2_30_44_31</name>
    <dbReference type="NCBI Taxonomy" id="1805035"/>
    <lineage>
        <taxon>Bacteria</taxon>
        <taxon>Candidatus Beckwithiibacteriota</taxon>
    </lineage>
</organism>
<dbReference type="Pfam" id="PF04892">
    <property type="entry name" value="VanZ"/>
    <property type="match status" value="1"/>
</dbReference>
<gene>
    <name evidence="3" type="ORF">AUK18_00255</name>
</gene>
<feature type="domain" description="VanZ-like" evidence="2">
    <location>
        <begin position="10"/>
        <end position="107"/>
    </location>
</feature>
<keyword evidence="1" id="KW-0472">Membrane</keyword>
<dbReference type="Proteomes" id="UP000183605">
    <property type="component" value="Unassembled WGS sequence"/>
</dbReference>
<comment type="caution">
    <text evidence="3">The sequence shown here is derived from an EMBL/GenBank/DDBJ whole genome shotgun (WGS) entry which is preliminary data.</text>
</comment>
<evidence type="ECO:0000313" key="4">
    <source>
        <dbReference type="Proteomes" id="UP000183605"/>
    </source>
</evidence>
<dbReference type="InterPro" id="IPR006976">
    <property type="entry name" value="VanZ-like"/>
</dbReference>
<dbReference type="EMBL" id="MNXQ01000006">
    <property type="protein sequence ID" value="OIP04357.1"/>
    <property type="molecule type" value="Genomic_DNA"/>
</dbReference>
<name>A0A1J5AZ69_9BACT</name>
<evidence type="ECO:0000313" key="3">
    <source>
        <dbReference type="EMBL" id="OIP04357.1"/>
    </source>
</evidence>
<keyword evidence="1" id="KW-1133">Transmembrane helix</keyword>
<evidence type="ECO:0000259" key="2">
    <source>
        <dbReference type="Pfam" id="PF04892"/>
    </source>
</evidence>
<protein>
    <recommendedName>
        <fullName evidence="2">VanZ-like domain-containing protein</fullName>
    </recommendedName>
</protein>
<reference evidence="3 4" key="1">
    <citation type="journal article" date="2016" name="Environ. Microbiol.">
        <title>Genomic resolution of a cold subsurface aquifer community provides metabolic insights for novel microbes adapted to high CO concentrations.</title>
        <authorList>
            <person name="Probst A.J."/>
            <person name="Castelle C.J."/>
            <person name="Singh A."/>
            <person name="Brown C.T."/>
            <person name="Anantharaman K."/>
            <person name="Sharon I."/>
            <person name="Hug L.A."/>
            <person name="Burstein D."/>
            <person name="Emerson J.B."/>
            <person name="Thomas B.C."/>
            <person name="Banfield J.F."/>
        </authorList>
    </citation>
    <scope>NUCLEOTIDE SEQUENCE [LARGE SCALE GENOMIC DNA]</scope>
    <source>
        <strain evidence="3">CG2_30_44_31</strain>
    </source>
</reference>
<evidence type="ECO:0000256" key="1">
    <source>
        <dbReference type="SAM" id="Phobius"/>
    </source>
</evidence>